<sequence>MNQHILHKEVQDFITTNLNSDITKLILKGSPFNNISIQELSNQIISKQKSKNKLPNWFNTQNVYYPPKISIEQTSSEITANYKSNLVSGDAIIDITGGFGIDVFYFAKKFKNVIHSEINDKLSKIVAHNYQQLKVNNIQTVASDGLEFLKNTNQKFDCIYIDPSRRDDIKGKVFLLKDCLPNVPENIDFLFTKSANIMIKNSPMLDITATINELKFVKEIHIIAVNNEVKELLFLLKKEYKGTVNVNTVNLLKDKSQEFNFILKNNSDLKYNSPQKFIYEPNAAILKSGGFNQITKQYNVGKLHQHSHLYTSEEIIENFPGRIFKIDAVFSYNKKQLKKELAIDKANITTRNFPKTVAQIRKETKLKDGGNIYLFFTKNLDEKLIVLKCTQIF</sequence>
<reference evidence="3 4" key="1">
    <citation type="submission" date="2016-06" db="EMBL/GenBank/DDBJ databases">
        <title>Draft Genome Sequence of Tenacibaculum soleae UCD-KL19.</title>
        <authorList>
            <person name="Eisen J.A."/>
            <person name="Coil D.A."/>
            <person name="Lujan K.M."/>
        </authorList>
    </citation>
    <scope>NUCLEOTIDE SEQUENCE [LARGE SCALE GENOMIC DNA]</scope>
    <source>
        <strain evidence="3 4">UCD-KL19</strain>
    </source>
</reference>
<dbReference type="InterPro" id="IPR019012">
    <property type="entry name" value="RNA_cap_Gua-N2-MeTrfase"/>
</dbReference>
<dbReference type="STRING" id="447689.BA195_12090"/>
<protein>
    <submittedName>
        <fullName evidence="3">SAM-dependent methyltransferase</fullName>
    </submittedName>
</protein>
<dbReference type="OrthoDB" id="1000417at2"/>
<keyword evidence="3" id="KW-0489">Methyltransferase</keyword>
<dbReference type="RefSeq" id="WP_068705912.1">
    <property type="nucleotide sequence ID" value="NZ_MAKX01000024.1"/>
</dbReference>
<dbReference type="AlphaFoldDB" id="A0A1B9XXX4"/>
<dbReference type="Gene3D" id="3.40.50.150">
    <property type="entry name" value="Vaccinia Virus protein VP39"/>
    <property type="match status" value="1"/>
</dbReference>
<dbReference type="InterPro" id="IPR054168">
    <property type="entry name" value="PG_1098_Fer"/>
</dbReference>
<keyword evidence="4" id="KW-1185">Reference proteome</keyword>
<dbReference type="Pfam" id="PF18096">
    <property type="entry name" value="Thump_like"/>
    <property type="match status" value="1"/>
</dbReference>
<evidence type="ECO:0000259" key="1">
    <source>
        <dbReference type="Pfam" id="PF18096"/>
    </source>
</evidence>
<dbReference type="InterPro" id="IPR041497">
    <property type="entry name" value="Thump-like"/>
</dbReference>
<evidence type="ECO:0000313" key="3">
    <source>
        <dbReference type="EMBL" id="OCK42356.1"/>
    </source>
</evidence>
<evidence type="ECO:0000313" key="4">
    <source>
        <dbReference type="Proteomes" id="UP000093186"/>
    </source>
</evidence>
<dbReference type="Pfam" id="PF22013">
    <property type="entry name" value="PG_1098_Fer"/>
    <property type="match status" value="1"/>
</dbReference>
<dbReference type="GO" id="GO:0036261">
    <property type="term" value="P:7-methylguanosine cap hypermethylation"/>
    <property type="evidence" value="ECO:0007669"/>
    <property type="project" value="InterPro"/>
</dbReference>
<dbReference type="Pfam" id="PF09445">
    <property type="entry name" value="Methyltransf_15"/>
    <property type="match status" value="1"/>
</dbReference>
<dbReference type="EMBL" id="MAKX01000024">
    <property type="protein sequence ID" value="OCK42356.1"/>
    <property type="molecule type" value="Genomic_DNA"/>
</dbReference>
<accession>A0A1B9XXX4</accession>
<gene>
    <name evidence="3" type="ORF">BA195_12090</name>
</gene>
<dbReference type="GO" id="GO:0008168">
    <property type="term" value="F:methyltransferase activity"/>
    <property type="evidence" value="ECO:0007669"/>
    <property type="project" value="UniProtKB-KW"/>
</dbReference>
<proteinExistence type="predicted"/>
<dbReference type="Gene3D" id="1.10.10.1110">
    <property type="entry name" value="Methyltransferase PG1098, N-terminal domain"/>
    <property type="match status" value="1"/>
</dbReference>
<feature type="domain" description="PG-1098 ferredoxin-like" evidence="2">
    <location>
        <begin position="277"/>
        <end position="320"/>
    </location>
</feature>
<keyword evidence="3" id="KW-0808">Transferase</keyword>
<comment type="caution">
    <text evidence="3">The sequence shown here is derived from an EMBL/GenBank/DDBJ whole genome shotgun (WGS) entry which is preliminary data.</text>
</comment>
<name>A0A1B9XXX4_9FLAO</name>
<dbReference type="SUPFAM" id="SSF53335">
    <property type="entry name" value="S-adenosyl-L-methionine-dependent methyltransferases"/>
    <property type="match status" value="1"/>
</dbReference>
<evidence type="ECO:0000259" key="2">
    <source>
        <dbReference type="Pfam" id="PF22013"/>
    </source>
</evidence>
<feature type="domain" description="THUMP-like" evidence="1">
    <location>
        <begin position="321"/>
        <end position="387"/>
    </location>
</feature>
<dbReference type="CDD" id="cd02440">
    <property type="entry name" value="AdoMet_MTases"/>
    <property type="match status" value="1"/>
</dbReference>
<dbReference type="Proteomes" id="UP000093186">
    <property type="component" value="Unassembled WGS sequence"/>
</dbReference>
<organism evidence="3 4">
    <name type="scientific">Tenacibaculum soleae</name>
    <dbReference type="NCBI Taxonomy" id="447689"/>
    <lineage>
        <taxon>Bacteria</taxon>
        <taxon>Pseudomonadati</taxon>
        <taxon>Bacteroidota</taxon>
        <taxon>Flavobacteriia</taxon>
        <taxon>Flavobacteriales</taxon>
        <taxon>Flavobacteriaceae</taxon>
        <taxon>Tenacibaculum</taxon>
    </lineage>
</organism>
<dbReference type="InterPro" id="IPR029063">
    <property type="entry name" value="SAM-dependent_MTases_sf"/>
</dbReference>